<comment type="cofactor">
    <cofactor evidence="1">
        <name>FAD</name>
        <dbReference type="ChEBI" id="CHEBI:57692"/>
    </cofactor>
</comment>
<dbReference type="SUPFAM" id="SSF55424">
    <property type="entry name" value="FAD/NAD-linked reductases, dimerisation (C-terminal) domain"/>
    <property type="match status" value="1"/>
</dbReference>
<dbReference type="Gene3D" id="3.30.390.30">
    <property type="match status" value="1"/>
</dbReference>
<evidence type="ECO:0000256" key="2">
    <source>
        <dbReference type="ARBA" id="ARBA00022630"/>
    </source>
</evidence>
<protein>
    <submittedName>
        <fullName evidence="7">Unannotated protein</fullName>
    </submittedName>
</protein>
<keyword evidence="2" id="KW-0285">Flavoprotein</keyword>
<name>A0A6J7L7A2_9ZZZZ</name>
<dbReference type="Pfam" id="PF07992">
    <property type="entry name" value="Pyr_redox_2"/>
    <property type="match status" value="1"/>
</dbReference>
<reference evidence="7" key="1">
    <citation type="submission" date="2020-05" db="EMBL/GenBank/DDBJ databases">
        <authorList>
            <person name="Chiriac C."/>
            <person name="Salcher M."/>
            <person name="Ghai R."/>
            <person name="Kavagutti S V."/>
        </authorList>
    </citation>
    <scope>NUCLEOTIDE SEQUENCE</scope>
</reference>
<dbReference type="Gene3D" id="3.50.50.60">
    <property type="entry name" value="FAD/NAD(P)-binding domain"/>
    <property type="match status" value="2"/>
</dbReference>
<dbReference type="PRINTS" id="PR00411">
    <property type="entry name" value="PNDRDTASEI"/>
</dbReference>
<dbReference type="InterPro" id="IPR023753">
    <property type="entry name" value="FAD/NAD-binding_dom"/>
</dbReference>
<dbReference type="InterPro" id="IPR028202">
    <property type="entry name" value="Reductase_C"/>
</dbReference>
<dbReference type="GO" id="GO:0016651">
    <property type="term" value="F:oxidoreductase activity, acting on NAD(P)H"/>
    <property type="evidence" value="ECO:0007669"/>
    <property type="project" value="TreeGrafter"/>
</dbReference>
<dbReference type="SUPFAM" id="SSF51905">
    <property type="entry name" value="FAD/NAD(P)-binding domain"/>
    <property type="match status" value="1"/>
</dbReference>
<dbReference type="Pfam" id="PF14759">
    <property type="entry name" value="Reductase_C"/>
    <property type="match status" value="1"/>
</dbReference>
<evidence type="ECO:0000256" key="1">
    <source>
        <dbReference type="ARBA" id="ARBA00001974"/>
    </source>
</evidence>
<organism evidence="7">
    <name type="scientific">freshwater metagenome</name>
    <dbReference type="NCBI Taxonomy" id="449393"/>
    <lineage>
        <taxon>unclassified sequences</taxon>
        <taxon>metagenomes</taxon>
        <taxon>ecological metagenomes</taxon>
    </lineage>
</organism>
<sequence>MQRVVIVGAGLGGLRAAESLRSAGYSDAITIVGDEAYLPYNRPPLSKEALAGGVDIESLEFRRKASVDDVEWLLGSPVVGCDLAARTVTLDGGASLDFDGLVVASGIRPRRLPIPGPAGGRFALRTAADALAVREYLIPGAAIIIMGAGFIGCEVAATAIKLGCSVHVVALDEEPMVRPLGQELGAAMRRRHEARGVRFHLGHTIVAFTGDEHVRSASLSDGTELKADIVIEAVGSVANTEWLNGNNLNLSDGLLTDSCMQVETPLAPMVAVGDLARHPNALFGSVPRRIEHWNIPTETARRAGPTLASLLAGEEPDRSPFIAMPAFWSDQYETKLQSFGMPGIADRTEVTSGSVDGACIIEYFDATGLVGVIGVDRTAELAPYRKALLARS</sequence>
<dbReference type="InterPro" id="IPR036188">
    <property type="entry name" value="FAD/NAD-bd_sf"/>
</dbReference>
<feature type="domain" description="Reductase C-terminal" evidence="6">
    <location>
        <begin position="327"/>
        <end position="389"/>
    </location>
</feature>
<dbReference type="GO" id="GO:0005737">
    <property type="term" value="C:cytoplasm"/>
    <property type="evidence" value="ECO:0007669"/>
    <property type="project" value="TreeGrafter"/>
</dbReference>
<keyword evidence="4" id="KW-0560">Oxidoreductase</keyword>
<dbReference type="PANTHER" id="PTHR43557">
    <property type="entry name" value="APOPTOSIS-INDUCING FACTOR 1"/>
    <property type="match status" value="1"/>
</dbReference>
<proteinExistence type="predicted"/>
<feature type="domain" description="FAD/NAD(P)-binding" evidence="5">
    <location>
        <begin position="3"/>
        <end position="292"/>
    </location>
</feature>
<dbReference type="AlphaFoldDB" id="A0A6J7L7A2"/>
<evidence type="ECO:0000313" key="7">
    <source>
        <dbReference type="EMBL" id="CAB4964120.1"/>
    </source>
</evidence>
<evidence type="ECO:0000259" key="6">
    <source>
        <dbReference type="Pfam" id="PF14759"/>
    </source>
</evidence>
<dbReference type="PANTHER" id="PTHR43557:SF2">
    <property type="entry name" value="RIESKE DOMAIN-CONTAINING PROTEIN-RELATED"/>
    <property type="match status" value="1"/>
</dbReference>
<accession>A0A6J7L7A2</accession>
<evidence type="ECO:0000259" key="5">
    <source>
        <dbReference type="Pfam" id="PF07992"/>
    </source>
</evidence>
<evidence type="ECO:0000256" key="3">
    <source>
        <dbReference type="ARBA" id="ARBA00022827"/>
    </source>
</evidence>
<dbReference type="InterPro" id="IPR050446">
    <property type="entry name" value="FAD-oxidoreductase/Apoptosis"/>
</dbReference>
<dbReference type="PRINTS" id="PR00368">
    <property type="entry name" value="FADPNR"/>
</dbReference>
<dbReference type="EMBL" id="CAFBNE010000095">
    <property type="protein sequence ID" value="CAB4964120.1"/>
    <property type="molecule type" value="Genomic_DNA"/>
</dbReference>
<evidence type="ECO:0000256" key="4">
    <source>
        <dbReference type="ARBA" id="ARBA00023002"/>
    </source>
</evidence>
<dbReference type="InterPro" id="IPR016156">
    <property type="entry name" value="FAD/NAD-linked_Rdtase_dimer_sf"/>
</dbReference>
<keyword evidence="3" id="KW-0274">FAD</keyword>
<gene>
    <name evidence="7" type="ORF">UFOPK3772_02465</name>
</gene>